<keyword evidence="2" id="KW-1185">Reference proteome</keyword>
<dbReference type="Proteomes" id="UP000012046">
    <property type="component" value="Unassembled WGS sequence"/>
</dbReference>
<dbReference type="STRING" id="1129374.AJE_15834"/>
<organism evidence="1 2">
    <name type="scientific">Alishewanella jeotgali KCTC 22429</name>
    <dbReference type="NCBI Taxonomy" id="1129374"/>
    <lineage>
        <taxon>Bacteria</taxon>
        <taxon>Pseudomonadati</taxon>
        <taxon>Pseudomonadota</taxon>
        <taxon>Gammaproteobacteria</taxon>
        <taxon>Alteromonadales</taxon>
        <taxon>Alteromonadaceae</taxon>
        <taxon>Alishewanella</taxon>
    </lineage>
</organism>
<evidence type="ECO:0000313" key="2">
    <source>
        <dbReference type="Proteomes" id="UP000012046"/>
    </source>
</evidence>
<protein>
    <submittedName>
        <fullName evidence="1">Uncharacterized protein</fullName>
    </submittedName>
</protein>
<dbReference type="PATRIC" id="fig|1129374.4.peg.3140"/>
<comment type="caution">
    <text evidence="1">The sequence shown here is derived from an EMBL/GenBank/DDBJ whole genome shotgun (WGS) entry which is preliminary data.</text>
</comment>
<dbReference type="EMBL" id="AHTH01000050">
    <property type="protein sequence ID" value="EHR39606.1"/>
    <property type="molecule type" value="Genomic_DNA"/>
</dbReference>
<gene>
    <name evidence="1" type="ORF">AJE_15834</name>
</gene>
<reference evidence="1 2" key="1">
    <citation type="journal article" date="2012" name="J. Bacteriol.">
        <title>Genome Sequence of Extracellular-Protease-Producing Alishewanella jeotgali Isolated from Traditional Korean Fermented Seafood.</title>
        <authorList>
            <person name="Jung J."/>
            <person name="Chun J."/>
            <person name="Park W."/>
        </authorList>
    </citation>
    <scope>NUCLEOTIDE SEQUENCE [LARGE SCALE GENOMIC DNA]</scope>
    <source>
        <strain evidence="1 2">KCTC 22429</strain>
    </source>
</reference>
<evidence type="ECO:0000313" key="1">
    <source>
        <dbReference type="EMBL" id="EHR39606.1"/>
    </source>
</evidence>
<sequence>MSAVEQFTIRTDYTINYTTRTPVPIPDIIESLRNIEKLLHRTPAFLEKAYQGIQVVDVNVYVETLQAGSLLEKFIVEYVVQGQENYDKAKEVIAKMVKDSTAIRTVVAIGVGAALTYGVMKAVGGSTPTTHVEAYNNTIVNIGADVKLSGEDISLILEGMKDKKQLAKEAIAVVKPAKADPAATIEIAGQQKLTINNDFVRETPDEYTPPIPEERDEFYTNLPVLIYASDRDKSTTWAGTVPGLIDRRTSFHLDERINPAELHGKLRIYADVRVTSKYNKTKKTYEPKLVTIQRVINSQPN</sequence>
<dbReference type="eggNOG" id="ENOG502Z8HX">
    <property type="taxonomic scope" value="Bacteria"/>
</dbReference>
<proteinExistence type="predicted"/>
<accession>H3ZIF6</accession>
<name>H3ZIF6_9ALTE</name>
<dbReference type="RefSeq" id="WP_008951697.1">
    <property type="nucleotide sequence ID" value="NZ_AHTH01000050.1"/>
</dbReference>
<dbReference type="AlphaFoldDB" id="H3ZIF6"/>